<feature type="region of interest" description="Disordered" evidence="1">
    <location>
        <begin position="1"/>
        <end position="31"/>
    </location>
</feature>
<feature type="transmembrane region" description="Helical" evidence="2">
    <location>
        <begin position="90"/>
        <end position="112"/>
    </location>
</feature>
<evidence type="ECO:0000256" key="1">
    <source>
        <dbReference type="SAM" id="MobiDB-lite"/>
    </source>
</evidence>
<protein>
    <submittedName>
        <fullName evidence="3">DUF2335 domain-containing protein</fullName>
    </submittedName>
</protein>
<feature type="transmembrane region" description="Helical" evidence="2">
    <location>
        <begin position="118"/>
        <end position="135"/>
    </location>
</feature>
<keyword evidence="2" id="KW-0472">Membrane</keyword>
<gene>
    <name evidence="3" type="ORF">ACFQE0_27380</name>
</gene>
<evidence type="ECO:0000313" key="3">
    <source>
        <dbReference type="EMBL" id="MFC6792952.1"/>
    </source>
</evidence>
<dbReference type="EMBL" id="JBHSWN010000003">
    <property type="protein sequence ID" value="MFC6792952.1"/>
    <property type="molecule type" value="Genomic_DNA"/>
</dbReference>
<organism evidence="3 4">
    <name type="scientific">Methylobacterium komagatae</name>
    <dbReference type="NCBI Taxonomy" id="374425"/>
    <lineage>
        <taxon>Bacteria</taxon>
        <taxon>Pseudomonadati</taxon>
        <taxon>Pseudomonadota</taxon>
        <taxon>Alphaproteobacteria</taxon>
        <taxon>Hyphomicrobiales</taxon>
        <taxon>Methylobacteriaceae</taxon>
        <taxon>Methylobacterium</taxon>
    </lineage>
</organism>
<keyword evidence="2" id="KW-0812">Transmembrane</keyword>
<name>A0ABW2BR81_9HYPH</name>
<evidence type="ECO:0000256" key="2">
    <source>
        <dbReference type="SAM" id="Phobius"/>
    </source>
</evidence>
<dbReference type="InterPro" id="IPR019284">
    <property type="entry name" value="RP532"/>
</dbReference>
<reference evidence="4" key="1">
    <citation type="journal article" date="2019" name="Int. J. Syst. Evol. Microbiol.">
        <title>The Global Catalogue of Microorganisms (GCM) 10K type strain sequencing project: providing services to taxonomists for standard genome sequencing and annotation.</title>
        <authorList>
            <consortium name="The Broad Institute Genomics Platform"/>
            <consortium name="The Broad Institute Genome Sequencing Center for Infectious Disease"/>
            <person name="Wu L."/>
            <person name="Ma J."/>
        </authorList>
    </citation>
    <scope>NUCLEOTIDE SEQUENCE [LARGE SCALE GENOMIC DNA]</scope>
    <source>
        <strain evidence="4">CCUG 48316</strain>
    </source>
</reference>
<keyword evidence="4" id="KW-1185">Reference proteome</keyword>
<sequence length="141" mass="15639">MNASAYVTRRPNRNNPPARREPPPQEQPQPDLVRQDIWQGPLPPPAAIEHFERMVPDAGQRIFDEWQREAAHRRDIEKTGQRGNLSIARLGQIGAIILVLAVLSVGALGFWLGYPKEAAAIVISVVGSVVGAFVYQRKKGE</sequence>
<keyword evidence="2" id="KW-1133">Transmembrane helix</keyword>
<proteinExistence type="predicted"/>
<dbReference type="Proteomes" id="UP001596292">
    <property type="component" value="Unassembled WGS sequence"/>
</dbReference>
<dbReference type="Pfam" id="PF10097">
    <property type="entry name" value="DUF2335"/>
    <property type="match status" value="1"/>
</dbReference>
<evidence type="ECO:0000313" key="4">
    <source>
        <dbReference type="Proteomes" id="UP001596292"/>
    </source>
</evidence>
<accession>A0ABW2BR81</accession>
<comment type="caution">
    <text evidence="3">The sequence shown here is derived from an EMBL/GenBank/DDBJ whole genome shotgun (WGS) entry which is preliminary data.</text>
</comment>